<sequence length="336" mass="38262">MGNHESSSSSSKKNDPLKQKQQKAAAKFAKKLTVMKMSDIIDEFSKIKPYNPPHAIQYHPHQTFKNRYRDIECHEPTRVILKGRPDEENYIHANWVTAGKQRYICCQGPLGHTIDDFWYMVATERVGAIIMLCDLVEEGQRKCADYWPHDDGARARYGEVDVENVSVGQSTLPRVHITILRITYNKKSHLLNHYNWLGWPDDGIPDDQLIPIKLLDLAKDCVKPVTGSAASEQEISPIIVHCSAGIGRTGTLVAIDIARARLHEGTTVLSIPQLIRELRDRRTHAIQGPSQYLYLYGCILQLCVECGYLEDSVSVRKWQEKCHAFLVEYKEAVLNR</sequence>
<evidence type="ECO:0000313" key="4">
    <source>
        <dbReference type="Proteomes" id="UP000887577"/>
    </source>
</evidence>
<reference evidence="5" key="1">
    <citation type="submission" date="2022-11" db="UniProtKB">
        <authorList>
            <consortium name="WormBaseParasite"/>
        </authorList>
    </citation>
    <scope>IDENTIFICATION</scope>
</reference>
<evidence type="ECO:0000256" key="1">
    <source>
        <dbReference type="SAM" id="MobiDB-lite"/>
    </source>
</evidence>
<organism evidence="4 5">
    <name type="scientific">Panagrolaimus superbus</name>
    <dbReference type="NCBI Taxonomy" id="310955"/>
    <lineage>
        <taxon>Eukaryota</taxon>
        <taxon>Metazoa</taxon>
        <taxon>Ecdysozoa</taxon>
        <taxon>Nematoda</taxon>
        <taxon>Chromadorea</taxon>
        <taxon>Rhabditida</taxon>
        <taxon>Tylenchina</taxon>
        <taxon>Panagrolaimomorpha</taxon>
        <taxon>Panagrolaimoidea</taxon>
        <taxon>Panagrolaimidae</taxon>
        <taxon>Panagrolaimus</taxon>
    </lineage>
</organism>
<name>A0A914YY54_9BILA</name>
<proteinExistence type="predicted"/>
<dbReference type="Pfam" id="PF00102">
    <property type="entry name" value="Y_phosphatase"/>
    <property type="match status" value="1"/>
</dbReference>
<dbReference type="PROSITE" id="PS50055">
    <property type="entry name" value="TYR_PHOSPHATASE_PTP"/>
    <property type="match status" value="1"/>
</dbReference>
<dbReference type="PRINTS" id="PR00700">
    <property type="entry name" value="PRTYPHPHTASE"/>
</dbReference>
<dbReference type="AlphaFoldDB" id="A0A914YY54"/>
<dbReference type="SMART" id="SM00404">
    <property type="entry name" value="PTPc_motif"/>
    <property type="match status" value="1"/>
</dbReference>
<dbReference type="Gene3D" id="3.90.190.10">
    <property type="entry name" value="Protein tyrosine phosphatase superfamily"/>
    <property type="match status" value="1"/>
</dbReference>
<dbReference type="SMART" id="SM00194">
    <property type="entry name" value="PTPc"/>
    <property type="match status" value="1"/>
</dbReference>
<dbReference type="Proteomes" id="UP000887577">
    <property type="component" value="Unplaced"/>
</dbReference>
<dbReference type="SUPFAM" id="SSF52799">
    <property type="entry name" value="(Phosphotyrosine protein) phosphatases II"/>
    <property type="match status" value="1"/>
</dbReference>
<protein>
    <submittedName>
        <fullName evidence="5">Uncharacterized protein</fullName>
    </submittedName>
</protein>
<dbReference type="InterPro" id="IPR052782">
    <property type="entry name" value="Oocyte-zygote_transition_reg"/>
</dbReference>
<dbReference type="GO" id="GO:0004725">
    <property type="term" value="F:protein tyrosine phosphatase activity"/>
    <property type="evidence" value="ECO:0007669"/>
    <property type="project" value="InterPro"/>
</dbReference>
<feature type="region of interest" description="Disordered" evidence="1">
    <location>
        <begin position="1"/>
        <end position="23"/>
    </location>
</feature>
<accession>A0A914YY54</accession>
<feature type="domain" description="Tyrosine specific protein phosphatases" evidence="3">
    <location>
        <begin position="212"/>
        <end position="293"/>
    </location>
</feature>
<dbReference type="PROSITE" id="PS00383">
    <property type="entry name" value="TYR_PHOSPHATASE_1"/>
    <property type="match status" value="1"/>
</dbReference>
<dbReference type="PANTHER" id="PTHR46163">
    <property type="entry name" value="TYROSINE-PROTEIN PHOSPHATASE-RELATED"/>
    <property type="match status" value="1"/>
</dbReference>
<dbReference type="WBParaSite" id="PSU_v2.g4880.t1">
    <property type="protein sequence ID" value="PSU_v2.g4880.t1"/>
    <property type="gene ID" value="PSU_v2.g4880"/>
</dbReference>
<feature type="domain" description="Tyrosine-protein phosphatase" evidence="2">
    <location>
        <begin position="40"/>
        <end position="302"/>
    </location>
</feature>
<dbReference type="CDD" id="cd00047">
    <property type="entry name" value="PTPc"/>
    <property type="match status" value="1"/>
</dbReference>
<evidence type="ECO:0000259" key="2">
    <source>
        <dbReference type="PROSITE" id="PS50055"/>
    </source>
</evidence>
<dbReference type="InterPro" id="IPR016130">
    <property type="entry name" value="Tyr_Pase_AS"/>
</dbReference>
<feature type="compositionally biased region" description="Low complexity" evidence="1">
    <location>
        <begin position="1"/>
        <end position="11"/>
    </location>
</feature>
<evidence type="ECO:0000259" key="3">
    <source>
        <dbReference type="PROSITE" id="PS50056"/>
    </source>
</evidence>
<dbReference type="InterPro" id="IPR003595">
    <property type="entry name" value="Tyr_Pase_cat"/>
</dbReference>
<dbReference type="InterPro" id="IPR029021">
    <property type="entry name" value="Prot-tyrosine_phosphatase-like"/>
</dbReference>
<dbReference type="PROSITE" id="PS50056">
    <property type="entry name" value="TYR_PHOSPHATASE_2"/>
    <property type="match status" value="1"/>
</dbReference>
<dbReference type="InterPro" id="IPR000242">
    <property type="entry name" value="PTP_cat"/>
</dbReference>
<keyword evidence="4" id="KW-1185">Reference proteome</keyword>
<dbReference type="InterPro" id="IPR000387">
    <property type="entry name" value="Tyr_Pase_dom"/>
</dbReference>
<evidence type="ECO:0000313" key="5">
    <source>
        <dbReference type="WBParaSite" id="PSU_v2.g4880.t1"/>
    </source>
</evidence>